<reference evidence="3 4" key="1">
    <citation type="journal article" date="2019" name="Int. J. Syst. Evol. Microbiol.">
        <title>The Global Catalogue of Microorganisms (GCM) 10K type strain sequencing project: providing services to taxonomists for standard genome sequencing and annotation.</title>
        <authorList>
            <consortium name="The Broad Institute Genomics Platform"/>
            <consortium name="The Broad Institute Genome Sequencing Center for Infectious Disease"/>
            <person name="Wu L."/>
            <person name="Ma J."/>
        </authorList>
    </citation>
    <scope>NUCLEOTIDE SEQUENCE [LARGE SCALE GENOMIC DNA]</scope>
    <source>
        <strain evidence="3 4">JCM 6835</strain>
    </source>
</reference>
<feature type="signal peptide" evidence="2">
    <location>
        <begin position="1"/>
        <end position="29"/>
    </location>
</feature>
<evidence type="ECO:0000313" key="3">
    <source>
        <dbReference type="EMBL" id="GAA2643023.1"/>
    </source>
</evidence>
<protein>
    <submittedName>
        <fullName evidence="3">Uncharacterized protein</fullName>
    </submittedName>
</protein>
<organism evidence="3 4">
    <name type="scientific">Nonomuraea recticatena</name>
    <dbReference type="NCBI Taxonomy" id="46178"/>
    <lineage>
        <taxon>Bacteria</taxon>
        <taxon>Bacillati</taxon>
        <taxon>Actinomycetota</taxon>
        <taxon>Actinomycetes</taxon>
        <taxon>Streptosporangiales</taxon>
        <taxon>Streptosporangiaceae</taxon>
        <taxon>Nonomuraea</taxon>
    </lineage>
</organism>
<feature type="region of interest" description="Disordered" evidence="1">
    <location>
        <begin position="203"/>
        <end position="233"/>
    </location>
</feature>
<sequence length="233" mass="24479">MDMWMAMYVEGIASSTFAAYLAPSNAAFAIPLAMGAQTCSPDAQDTLANAWEESVSHMRTALTGLEKVDKNAQMPKEWSADDQKEFLKNAKDLIADVNTDIRIKECARDVCRACSTVSKGGAVLSATAGTTMLIAAYAAAVAAAAPMIGTLASRIGMLAVSNGVLRVVSGALSKKMVMIGTAGAVLSLGEGWLLTQQAQLNSKVTNPEGGKPDFKQAESGWEKKLNEKQTAKA</sequence>
<name>A0ABN3R661_9ACTN</name>
<feature type="chain" id="PRO_5045390403" evidence="2">
    <location>
        <begin position="30"/>
        <end position="233"/>
    </location>
</feature>
<evidence type="ECO:0000256" key="2">
    <source>
        <dbReference type="SAM" id="SignalP"/>
    </source>
</evidence>
<proteinExistence type="predicted"/>
<evidence type="ECO:0000313" key="4">
    <source>
        <dbReference type="Proteomes" id="UP001501666"/>
    </source>
</evidence>
<dbReference type="EMBL" id="BAAATE010000001">
    <property type="protein sequence ID" value="GAA2643023.1"/>
    <property type="molecule type" value="Genomic_DNA"/>
</dbReference>
<comment type="caution">
    <text evidence="3">The sequence shown here is derived from an EMBL/GenBank/DDBJ whole genome shotgun (WGS) entry which is preliminary data.</text>
</comment>
<keyword evidence="4" id="KW-1185">Reference proteome</keyword>
<dbReference type="RefSeq" id="WP_346142621.1">
    <property type="nucleotide sequence ID" value="NZ_BAAATE010000001.1"/>
</dbReference>
<evidence type="ECO:0000256" key="1">
    <source>
        <dbReference type="SAM" id="MobiDB-lite"/>
    </source>
</evidence>
<dbReference type="Proteomes" id="UP001501666">
    <property type="component" value="Unassembled WGS sequence"/>
</dbReference>
<keyword evidence="2" id="KW-0732">Signal</keyword>
<gene>
    <name evidence="3" type="ORF">GCM10010412_003370</name>
</gene>
<accession>A0ABN3R661</accession>
<feature type="compositionally biased region" description="Basic and acidic residues" evidence="1">
    <location>
        <begin position="210"/>
        <end position="233"/>
    </location>
</feature>